<dbReference type="AlphaFoldDB" id="A0A0E0A9U4"/>
<evidence type="ECO:0000256" key="1">
    <source>
        <dbReference type="SAM" id="MobiDB-lite"/>
    </source>
</evidence>
<evidence type="ECO:0000313" key="2">
    <source>
        <dbReference type="EnsemblPlants" id="OGLUM06G16420.1"/>
    </source>
</evidence>
<dbReference type="Gramene" id="OGLUM06G16420.1">
    <property type="protein sequence ID" value="OGLUM06G16420.1"/>
    <property type="gene ID" value="OGLUM06G16420"/>
</dbReference>
<feature type="region of interest" description="Disordered" evidence="1">
    <location>
        <begin position="1"/>
        <end position="54"/>
    </location>
</feature>
<sequence length="200" mass="20024">MCAWQQRSADGWAANGGAQGQAVDGGGGGRRREARVEVGVGARSGDGDGESGLGATVGVEATAATMERDGEGAEGTSAAPPSDACTMQHNCASSSASPLPSSSASAAAALGGAGQEWRGGPNLAVVAAAGVADARIDRNLVHRLQRGGVRRRRAVVACAGVALAALRQWRRRQSRAHGLVSAGAHPLIVLHLLLPVGDLL</sequence>
<name>A0A0E0A9U4_9ORYZ</name>
<dbReference type="Proteomes" id="UP000026961">
    <property type="component" value="Chromosome 6"/>
</dbReference>
<dbReference type="HOGENOM" id="CLU_1368093_0_0_1"/>
<keyword evidence="3" id="KW-1185">Reference proteome</keyword>
<evidence type="ECO:0000313" key="3">
    <source>
        <dbReference type="Proteomes" id="UP000026961"/>
    </source>
</evidence>
<accession>A0A0E0A9U4</accession>
<feature type="compositionally biased region" description="Gly residues" evidence="1">
    <location>
        <begin position="17"/>
        <end position="28"/>
    </location>
</feature>
<feature type="region of interest" description="Disordered" evidence="1">
    <location>
        <begin position="68"/>
        <end position="105"/>
    </location>
</feature>
<organism evidence="2">
    <name type="scientific">Oryza glumipatula</name>
    <dbReference type="NCBI Taxonomy" id="40148"/>
    <lineage>
        <taxon>Eukaryota</taxon>
        <taxon>Viridiplantae</taxon>
        <taxon>Streptophyta</taxon>
        <taxon>Embryophyta</taxon>
        <taxon>Tracheophyta</taxon>
        <taxon>Spermatophyta</taxon>
        <taxon>Magnoliopsida</taxon>
        <taxon>Liliopsida</taxon>
        <taxon>Poales</taxon>
        <taxon>Poaceae</taxon>
        <taxon>BOP clade</taxon>
        <taxon>Oryzoideae</taxon>
        <taxon>Oryzeae</taxon>
        <taxon>Oryzinae</taxon>
        <taxon>Oryza</taxon>
    </lineage>
</organism>
<reference evidence="2" key="1">
    <citation type="submission" date="2015-04" db="UniProtKB">
        <authorList>
            <consortium name="EnsemblPlants"/>
        </authorList>
    </citation>
    <scope>IDENTIFICATION</scope>
</reference>
<feature type="compositionally biased region" description="Low complexity" evidence="1">
    <location>
        <begin position="92"/>
        <end position="105"/>
    </location>
</feature>
<dbReference type="EnsemblPlants" id="OGLUM06G16420.1">
    <property type="protein sequence ID" value="OGLUM06G16420.1"/>
    <property type="gene ID" value="OGLUM06G16420"/>
</dbReference>
<proteinExistence type="predicted"/>
<reference evidence="2" key="2">
    <citation type="submission" date="2018-05" db="EMBL/GenBank/DDBJ databases">
        <title>OgluRS3 (Oryza glumaepatula Reference Sequence Version 3).</title>
        <authorList>
            <person name="Zhang J."/>
            <person name="Kudrna D."/>
            <person name="Lee S."/>
            <person name="Talag J."/>
            <person name="Welchert J."/>
            <person name="Wing R.A."/>
        </authorList>
    </citation>
    <scope>NUCLEOTIDE SEQUENCE [LARGE SCALE GENOMIC DNA]</scope>
</reference>
<protein>
    <submittedName>
        <fullName evidence="2">Uncharacterized protein</fullName>
    </submittedName>
</protein>